<dbReference type="Proteomes" id="UP000240542">
    <property type="component" value="Unassembled WGS sequence"/>
</dbReference>
<dbReference type="PANTHER" id="PTHR34378">
    <property type="entry name" value="GLUTAMATE--CYSTEINE LIGASE, CHLOROPLASTIC"/>
    <property type="match status" value="1"/>
</dbReference>
<evidence type="ECO:0000313" key="8">
    <source>
        <dbReference type="Proteomes" id="UP000240542"/>
    </source>
</evidence>
<dbReference type="InterPro" id="IPR017809">
    <property type="entry name" value="EgtA_Actinobacteria"/>
</dbReference>
<reference evidence="7 8" key="1">
    <citation type="submission" date="2018-03" db="EMBL/GenBank/DDBJ databases">
        <title>Genomic Encyclopedia of Archaeal and Bacterial Type Strains, Phase II (KMG-II): from individual species to whole genera.</title>
        <authorList>
            <person name="Goeker M."/>
        </authorList>
    </citation>
    <scope>NUCLEOTIDE SEQUENCE [LARGE SCALE GENOMIC DNA]</scope>
    <source>
        <strain evidence="7 8">DSM 45312</strain>
    </source>
</reference>
<dbReference type="EC" id="6.3.2.2" evidence="5"/>
<protein>
    <recommendedName>
        <fullName evidence="5">Glutamate--cysteine ligase EgtA</fullName>
        <ecNumber evidence="5">6.3.2.2</ecNumber>
    </recommendedName>
    <alternativeName>
        <fullName evidence="5">Gamma-glutamylcysteine synthase</fullName>
        <shortName evidence="5">GCS</shortName>
        <shortName evidence="5">Gamma-ECS</shortName>
    </alternativeName>
</protein>
<comment type="function">
    <text evidence="5">Catalyzes the synthesis of gamma-glutamylcysteine (gamma-GC). This compound is used as substrate for the biosynthesis of the low-molecular thiol compound ergothioneine.</text>
</comment>
<dbReference type="GO" id="GO:0004357">
    <property type="term" value="F:glutamate-cysteine ligase activity"/>
    <property type="evidence" value="ECO:0007669"/>
    <property type="project" value="UniProtKB-UniRule"/>
</dbReference>
<comment type="similarity">
    <text evidence="5 6">Belongs to the glutamate--cysteine ligase type 2 family. EgtA subfamily.</text>
</comment>
<comment type="caution">
    <text evidence="7">The sequence shown here is derived from an EMBL/GenBank/DDBJ whole genome shotgun (WGS) entry which is preliminary data.</text>
</comment>
<dbReference type="InterPro" id="IPR035434">
    <property type="entry name" value="GCL_bact_plant"/>
</dbReference>
<keyword evidence="2 5" id="KW-0547">Nucleotide-binding</keyword>
<evidence type="ECO:0000256" key="4">
    <source>
        <dbReference type="ARBA" id="ARBA00048819"/>
    </source>
</evidence>
<accession>A0A2P8DSL2</accession>
<dbReference type="GO" id="GO:0005524">
    <property type="term" value="F:ATP binding"/>
    <property type="evidence" value="ECO:0007669"/>
    <property type="project" value="UniProtKB-UniRule"/>
</dbReference>
<comment type="catalytic activity">
    <reaction evidence="4 5 6">
        <text>L-cysteine + L-glutamate + ATP = gamma-L-glutamyl-L-cysteine + ADP + phosphate + H(+)</text>
        <dbReference type="Rhea" id="RHEA:13285"/>
        <dbReference type="ChEBI" id="CHEBI:15378"/>
        <dbReference type="ChEBI" id="CHEBI:29985"/>
        <dbReference type="ChEBI" id="CHEBI:30616"/>
        <dbReference type="ChEBI" id="CHEBI:35235"/>
        <dbReference type="ChEBI" id="CHEBI:43474"/>
        <dbReference type="ChEBI" id="CHEBI:58173"/>
        <dbReference type="ChEBI" id="CHEBI:456216"/>
        <dbReference type="EC" id="6.3.2.2"/>
    </reaction>
</comment>
<dbReference type="HAMAP" id="MF_02034">
    <property type="entry name" value="EgtA"/>
    <property type="match status" value="1"/>
</dbReference>
<dbReference type="PANTHER" id="PTHR34378:SF1">
    <property type="entry name" value="GLUTAMATE--CYSTEINE LIGASE, CHLOROPLASTIC"/>
    <property type="match status" value="1"/>
</dbReference>
<dbReference type="EMBL" id="PYGA01000002">
    <property type="protein sequence ID" value="PSL00200.1"/>
    <property type="molecule type" value="Genomic_DNA"/>
</dbReference>
<dbReference type="Gene3D" id="3.30.590.20">
    <property type="match status" value="1"/>
</dbReference>
<evidence type="ECO:0000256" key="1">
    <source>
        <dbReference type="ARBA" id="ARBA00022598"/>
    </source>
</evidence>
<dbReference type="GO" id="GO:0052699">
    <property type="term" value="P:ergothioneine biosynthetic process"/>
    <property type="evidence" value="ECO:0007669"/>
    <property type="project" value="UniProtKB-UniRule"/>
</dbReference>
<name>A0A2P8DSL2_9ACTN</name>
<dbReference type="AlphaFoldDB" id="A0A2P8DSL2"/>
<dbReference type="NCBIfam" id="TIGR03444">
    <property type="entry name" value="EgtA_Cys_ligase"/>
    <property type="match status" value="1"/>
</dbReference>
<dbReference type="RefSeq" id="WP_394339740.1">
    <property type="nucleotide sequence ID" value="NZ_PYGA01000002.1"/>
</dbReference>
<sequence length="410" mass="43233">MPNPLGDPMKHLTETDVYDYARGICFKTGPPGLVGVEAEWFAADIDRPHVPVPIDILSTAAAEAGPPPAGSSLTFEPGGQVELSSPPCRGPAAAAEALGTDIDHLAKALDGAGVRLHGSGLDPERAPVRQLRSPRYDAMAAYFGRRGTAGRTMMCSTASLQVCLDIGAEPDDAARRWRAVHRLGPLFVAVFANSPMWRGRPTGWRSTRWAVWSAIDPSRTRPVRGTDPAADWARYALDAGVMATPGAAASESWGIDPGHCFAEWIAVGTPRKPTADDLEFHLSTLFPPVRPRGWLELRMIDALPAEWWPVPVAVAAALVDDPEAADVAERVAGGLFGPLGPAPADWLAAARSGPADPGVAAAARVCFAAAAEALPRMGSASLVPVVDAYRDRFVERGQCPADEALLKGAA</sequence>
<evidence type="ECO:0000256" key="5">
    <source>
        <dbReference type="HAMAP-Rule" id="MF_02034"/>
    </source>
</evidence>
<evidence type="ECO:0000256" key="2">
    <source>
        <dbReference type="ARBA" id="ARBA00022741"/>
    </source>
</evidence>
<proteinExistence type="inferred from homology"/>
<dbReference type="SUPFAM" id="SSF55931">
    <property type="entry name" value="Glutamine synthetase/guanido kinase"/>
    <property type="match status" value="1"/>
</dbReference>
<gene>
    <name evidence="5" type="primary">egtA</name>
    <name evidence="7" type="ORF">CLV63_102327</name>
</gene>
<evidence type="ECO:0000313" key="7">
    <source>
        <dbReference type="EMBL" id="PSL00200.1"/>
    </source>
</evidence>
<evidence type="ECO:0000256" key="6">
    <source>
        <dbReference type="PIRNR" id="PIRNR017901"/>
    </source>
</evidence>
<dbReference type="InterPro" id="IPR006336">
    <property type="entry name" value="GCS2"/>
</dbReference>
<keyword evidence="1 5" id="KW-0436">Ligase</keyword>
<comment type="pathway">
    <text evidence="5">Amino-acid biosynthesis; ergothioneine biosynthesis.</text>
</comment>
<keyword evidence="8" id="KW-1185">Reference proteome</keyword>
<dbReference type="Pfam" id="PF04107">
    <property type="entry name" value="GCS2"/>
    <property type="match status" value="1"/>
</dbReference>
<evidence type="ECO:0000256" key="3">
    <source>
        <dbReference type="ARBA" id="ARBA00022840"/>
    </source>
</evidence>
<dbReference type="PIRSF" id="PIRSF017901">
    <property type="entry name" value="GCL"/>
    <property type="match status" value="1"/>
</dbReference>
<organism evidence="7 8">
    <name type="scientific">Murinocardiopsis flavida</name>
    <dbReference type="NCBI Taxonomy" id="645275"/>
    <lineage>
        <taxon>Bacteria</taxon>
        <taxon>Bacillati</taxon>
        <taxon>Actinomycetota</taxon>
        <taxon>Actinomycetes</taxon>
        <taxon>Streptosporangiales</taxon>
        <taxon>Nocardiopsidaceae</taxon>
        <taxon>Murinocardiopsis</taxon>
    </lineage>
</organism>
<dbReference type="InterPro" id="IPR014746">
    <property type="entry name" value="Gln_synth/guanido_kin_cat_dom"/>
</dbReference>
<dbReference type="GO" id="GO:0006750">
    <property type="term" value="P:glutathione biosynthetic process"/>
    <property type="evidence" value="ECO:0007669"/>
    <property type="project" value="UniProtKB-UniRule"/>
</dbReference>
<dbReference type="UniPathway" id="UPA01014"/>
<keyword evidence="3 5" id="KW-0067">ATP-binding</keyword>